<comment type="caution">
    <text evidence="2">The sequence shown here is derived from an EMBL/GenBank/DDBJ whole genome shotgun (WGS) entry which is preliminary data.</text>
</comment>
<organism evidence="2 3">
    <name type="scientific">Phytophthora aleatoria</name>
    <dbReference type="NCBI Taxonomy" id="2496075"/>
    <lineage>
        <taxon>Eukaryota</taxon>
        <taxon>Sar</taxon>
        <taxon>Stramenopiles</taxon>
        <taxon>Oomycota</taxon>
        <taxon>Peronosporomycetes</taxon>
        <taxon>Peronosporales</taxon>
        <taxon>Peronosporaceae</taxon>
        <taxon>Phytophthora</taxon>
    </lineage>
</organism>
<dbReference type="EMBL" id="JAENGY010003056">
    <property type="protein sequence ID" value="KAG6942553.1"/>
    <property type="molecule type" value="Genomic_DNA"/>
</dbReference>
<accession>A0A8J5IQ01</accession>
<evidence type="ECO:0008006" key="4">
    <source>
        <dbReference type="Google" id="ProtNLM"/>
    </source>
</evidence>
<evidence type="ECO:0000313" key="3">
    <source>
        <dbReference type="Proteomes" id="UP000709295"/>
    </source>
</evidence>
<keyword evidence="3" id="KW-1185">Reference proteome</keyword>
<gene>
    <name evidence="2" type="ORF">JG688_00018053</name>
</gene>
<proteinExistence type="predicted"/>
<keyword evidence="1" id="KW-0732">Signal</keyword>
<dbReference type="AlphaFoldDB" id="A0A8J5IQ01"/>
<evidence type="ECO:0000313" key="2">
    <source>
        <dbReference type="EMBL" id="KAG6942553.1"/>
    </source>
</evidence>
<feature type="signal peptide" evidence="1">
    <location>
        <begin position="1"/>
        <end position="23"/>
    </location>
</feature>
<reference evidence="2" key="1">
    <citation type="submission" date="2021-01" db="EMBL/GenBank/DDBJ databases">
        <title>Phytophthora aleatoria, a newly-described species from Pinus radiata is distinct from Phytophthora cactorum isolates based on comparative genomics.</title>
        <authorList>
            <person name="Mcdougal R."/>
            <person name="Panda P."/>
            <person name="Williams N."/>
            <person name="Studholme D.J."/>
        </authorList>
    </citation>
    <scope>NUCLEOTIDE SEQUENCE</scope>
    <source>
        <strain evidence="2">NZFS 4037</strain>
    </source>
</reference>
<dbReference type="Proteomes" id="UP000709295">
    <property type="component" value="Unassembled WGS sequence"/>
</dbReference>
<protein>
    <recommendedName>
        <fullName evidence="4">RxLR effector protein</fullName>
    </recommendedName>
</protein>
<evidence type="ECO:0000256" key="1">
    <source>
        <dbReference type="SAM" id="SignalP"/>
    </source>
</evidence>
<name>A0A8J5IQ01_9STRA</name>
<feature type="chain" id="PRO_5035172862" description="RxLR effector protein" evidence="1">
    <location>
        <begin position="24"/>
        <end position="186"/>
    </location>
</feature>
<sequence>MRLYYIVLFAAAALLTTSEGCEAADKADEERGIAIAGLQNLVKPGAKKAQVQLWLTQRKPADAAFKLFKLENTKGRLFGTKEVLDWAKHVAKIDKKNAGVTMLEALLKHYDDAQLARMIQSAKSSNRPGVKNLASKLQEVQFLKWMKASERPSVIEEKLKALGNLDLWSKQDEALVGAYKYFIGAT</sequence>